<organism evidence="2 3">
    <name type="scientific">Hydrobacter penzbergensis</name>
    <dbReference type="NCBI Taxonomy" id="1235997"/>
    <lineage>
        <taxon>Bacteria</taxon>
        <taxon>Pseudomonadati</taxon>
        <taxon>Bacteroidota</taxon>
        <taxon>Chitinophagia</taxon>
        <taxon>Chitinophagales</taxon>
        <taxon>Chitinophagaceae</taxon>
        <taxon>Hydrobacter</taxon>
    </lineage>
</organism>
<protein>
    <submittedName>
        <fullName evidence="2">Chemotaxis protein methyltransferase CheR</fullName>
    </submittedName>
</protein>
<dbReference type="EMBL" id="FNNO01000007">
    <property type="protein sequence ID" value="SDW91310.1"/>
    <property type="molecule type" value="Genomic_DNA"/>
</dbReference>
<evidence type="ECO:0000313" key="3">
    <source>
        <dbReference type="Proteomes" id="UP000198711"/>
    </source>
</evidence>
<gene>
    <name evidence="2" type="ORF">SAMN05444410_10724</name>
</gene>
<sequence length="84" mass="10213">MLSKLQITHTEIKTVLDLLYRQYGYDFSNYTKASLRRRLQKLMYDKKTVTDGSFNEFQLIFCRTALKWLMRELKYSGSNNYFMF</sequence>
<feature type="domain" description="Chemotaxis receptor methyltransferase CheR N-terminal" evidence="1">
    <location>
        <begin position="11"/>
        <end position="43"/>
    </location>
</feature>
<keyword evidence="3" id="KW-1185">Reference proteome</keyword>
<dbReference type="Pfam" id="PF03705">
    <property type="entry name" value="CheR_N"/>
    <property type="match status" value="1"/>
</dbReference>
<evidence type="ECO:0000313" key="2">
    <source>
        <dbReference type="EMBL" id="SDW91310.1"/>
    </source>
</evidence>
<dbReference type="Proteomes" id="UP000198711">
    <property type="component" value="Unassembled WGS sequence"/>
</dbReference>
<dbReference type="SUPFAM" id="SSF47757">
    <property type="entry name" value="Chemotaxis receptor methyltransferase CheR, N-terminal domain"/>
    <property type="match status" value="1"/>
</dbReference>
<dbReference type="RefSeq" id="WP_092723681.1">
    <property type="nucleotide sequence ID" value="NZ_FNNO01000007.1"/>
</dbReference>
<dbReference type="AlphaFoldDB" id="A0A8X8IH41"/>
<dbReference type="GO" id="GO:0008168">
    <property type="term" value="F:methyltransferase activity"/>
    <property type="evidence" value="ECO:0007669"/>
    <property type="project" value="UniProtKB-KW"/>
</dbReference>
<dbReference type="GO" id="GO:0032259">
    <property type="term" value="P:methylation"/>
    <property type="evidence" value="ECO:0007669"/>
    <property type="project" value="UniProtKB-KW"/>
</dbReference>
<keyword evidence="2" id="KW-0489">Methyltransferase</keyword>
<dbReference type="InterPro" id="IPR022641">
    <property type="entry name" value="CheR_N"/>
</dbReference>
<reference evidence="2 3" key="1">
    <citation type="submission" date="2016-10" db="EMBL/GenBank/DDBJ databases">
        <authorList>
            <person name="Varghese N."/>
            <person name="Submissions S."/>
        </authorList>
    </citation>
    <scope>NUCLEOTIDE SEQUENCE [LARGE SCALE GENOMIC DNA]</scope>
    <source>
        <strain evidence="2 3">DSM 25353</strain>
    </source>
</reference>
<evidence type="ECO:0000259" key="1">
    <source>
        <dbReference type="Pfam" id="PF03705"/>
    </source>
</evidence>
<accession>A0A8X8IH41</accession>
<keyword evidence="2" id="KW-0808">Transferase</keyword>
<name>A0A8X8IH41_9BACT</name>
<proteinExistence type="predicted"/>
<comment type="caution">
    <text evidence="2">The sequence shown here is derived from an EMBL/GenBank/DDBJ whole genome shotgun (WGS) entry which is preliminary data.</text>
</comment>